<dbReference type="Pfam" id="PF01803">
    <property type="entry name" value="LIM_bind"/>
    <property type="match status" value="1"/>
</dbReference>
<dbReference type="EMBL" id="JASJQH010006876">
    <property type="protein sequence ID" value="KAK9729769.1"/>
    <property type="molecule type" value="Genomic_DNA"/>
</dbReference>
<dbReference type="Proteomes" id="UP001479436">
    <property type="component" value="Unassembled WGS sequence"/>
</dbReference>
<organism evidence="2 3">
    <name type="scientific">Basidiobolus ranarum</name>
    <dbReference type="NCBI Taxonomy" id="34480"/>
    <lineage>
        <taxon>Eukaryota</taxon>
        <taxon>Fungi</taxon>
        <taxon>Fungi incertae sedis</taxon>
        <taxon>Zoopagomycota</taxon>
        <taxon>Entomophthoromycotina</taxon>
        <taxon>Basidiobolomycetes</taxon>
        <taxon>Basidiobolales</taxon>
        <taxon>Basidiobolaceae</taxon>
        <taxon>Basidiobolus</taxon>
    </lineage>
</organism>
<sequence>MSTTQYVATSAQLQVLKQRQQQLLANQAALRKAQLGRGNQPMPNQGLINQAMMANQAMLNNQALLANQAMAGLNRNGQPTLSAPNSHTGQVTQNAITVPQSISQPMQPQSIHQTGAQIPTTNIGVSTSNPAVATSAVSRAASVPATSVSNTASLLTGSGSAIMKVIQYSEQLTGKNEDENLQLAGHWNKIMSEFFASNGLMKYTLCHSQLKDTRTFDLPTSLLARFYLINYESGVTDIQLVLENPVEFALPNGYHVVECVRAAFVYHYWDGTQVYANGTLKVTLDSQLKFELFEFATTEYTELLRRGLLLALAQSHNEGKIDINHLPDSPINDYGVPIRTMRCLEISEVITEMSDLISYSFSSNLGPIQSLRKYGEMLRNGSVGASGGSNIGVNGLSDPNKSQIPGVNDRSGGNPTSSMQSQVPTTSVLGKQKLSLTIDTDNKMKKVKIESPRIPKKPKTPTTPGFKRRHSQSEK</sequence>
<evidence type="ECO:0000313" key="3">
    <source>
        <dbReference type="Proteomes" id="UP001479436"/>
    </source>
</evidence>
<feature type="compositionally biased region" description="Basic residues" evidence="1">
    <location>
        <begin position="466"/>
        <end position="475"/>
    </location>
</feature>
<feature type="compositionally biased region" description="Basic and acidic residues" evidence="1">
    <location>
        <begin position="440"/>
        <end position="453"/>
    </location>
</feature>
<dbReference type="PANTHER" id="PTHR10378">
    <property type="entry name" value="LIM DOMAIN-BINDING PROTEIN"/>
    <property type="match status" value="1"/>
</dbReference>
<evidence type="ECO:0000313" key="2">
    <source>
        <dbReference type="EMBL" id="KAK9729769.1"/>
    </source>
</evidence>
<accession>A0ABR2WBW8</accession>
<feature type="compositionally biased region" description="Polar residues" evidence="1">
    <location>
        <begin position="397"/>
        <end position="439"/>
    </location>
</feature>
<feature type="region of interest" description="Disordered" evidence="1">
    <location>
        <begin position="385"/>
        <end position="475"/>
    </location>
</feature>
<name>A0ABR2WBW8_9FUNG</name>
<keyword evidence="3" id="KW-1185">Reference proteome</keyword>
<proteinExistence type="predicted"/>
<gene>
    <name evidence="2" type="ORF">K7432_000017</name>
</gene>
<comment type="caution">
    <text evidence="2">The sequence shown here is derived from an EMBL/GenBank/DDBJ whole genome shotgun (WGS) entry which is preliminary data.</text>
</comment>
<protein>
    <submittedName>
        <fullName evidence="2">Uncharacterized protein</fullName>
    </submittedName>
</protein>
<reference evidence="2 3" key="1">
    <citation type="submission" date="2023-04" db="EMBL/GenBank/DDBJ databases">
        <title>Genome of Basidiobolus ranarum AG-B5.</title>
        <authorList>
            <person name="Stajich J.E."/>
            <person name="Carter-House D."/>
            <person name="Gryganskyi A."/>
        </authorList>
    </citation>
    <scope>NUCLEOTIDE SEQUENCE [LARGE SCALE GENOMIC DNA]</scope>
    <source>
        <strain evidence="2 3">AG-B5</strain>
    </source>
</reference>
<dbReference type="InterPro" id="IPR029005">
    <property type="entry name" value="LIM-bd/SEUSS"/>
</dbReference>
<evidence type="ECO:0000256" key="1">
    <source>
        <dbReference type="SAM" id="MobiDB-lite"/>
    </source>
</evidence>